<dbReference type="InterPro" id="IPR036855">
    <property type="entry name" value="Znf_CCCH_sf"/>
</dbReference>
<dbReference type="GO" id="GO:0008270">
    <property type="term" value="F:zinc ion binding"/>
    <property type="evidence" value="ECO:0007669"/>
    <property type="project" value="UniProtKB-KW"/>
</dbReference>
<dbReference type="PROSITE" id="PS50103">
    <property type="entry name" value="ZF_C3H1"/>
    <property type="match status" value="2"/>
</dbReference>
<keyword evidence="2 6" id="KW-0863">Zinc-finger</keyword>
<dbReference type="PANTHER" id="PTHR24009">
    <property type="entry name" value="RNA-BINDING (RRM/RBD/RNP MOTIFS)"/>
    <property type="match status" value="1"/>
</dbReference>
<feature type="region of interest" description="Disordered" evidence="7">
    <location>
        <begin position="346"/>
        <end position="366"/>
    </location>
</feature>
<organism evidence="9 10">
    <name type="scientific">Spizellomyces punctatus (strain DAOM BR117)</name>
    <dbReference type="NCBI Taxonomy" id="645134"/>
    <lineage>
        <taxon>Eukaryota</taxon>
        <taxon>Fungi</taxon>
        <taxon>Fungi incertae sedis</taxon>
        <taxon>Chytridiomycota</taxon>
        <taxon>Chytridiomycota incertae sedis</taxon>
        <taxon>Chytridiomycetes</taxon>
        <taxon>Spizellomycetales</taxon>
        <taxon>Spizellomycetaceae</taxon>
        <taxon>Spizellomyces</taxon>
    </lineage>
</organism>
<name>A0A0L0HPJ5_SPIPD</name>
<evidence type="ECO:0000256" key="4">
    <source>
        <dbReference type="ARBA" id="ARBA00022884"/>
    </source>
</evidence>
<feature type="domain" description="C3H1-type" evidence="8">
    <location>
        <begin position="173"/>
        <end position="200"/>
    </location>
</feature>
<evidence type="ECO:0000256" key="6">
    <source>
        <dbReference type="PROSITE-ProRule" id="PRU00723"/>
    </source>
</evidence>
<keyword evidence="5" id="KW-0238">DNA-binding</keyword>
<evidence type="ECO:0000313" key="10">
    <source>
        <dbReference type="Proteomes" id="UP000053201"/>
    </source>
</evidence>
<dbReference type="AlphaFoldDB" id="A0A0L0HPJ5"/>
<dbReference type="OrthoDB" id="2163156at2759"/>
<dbReference type="Proteomes" id="UP000053201">
    <property type="component" value="Unassembled WGS sequence"/>
</dbReference>
<accession>A0A0L0HPJ5</accession>
<dbReference type="InterPro" id="IPR000571">
    <property type="entry name" value="Znf_CCCH"/>
</dbReference>
<keyword evidence="10" id="KW-1185">Reference proteome</keyword>
<dbReference type="GO" id="GO:0003723">
    <property type="term" value="F:RNA binding"/>
    <property type="evidence" value="ECO:0007669"/>
    <property type="project" value="UniProtKB-KW"/>
</dbReference>
<evidence type="ECO:0000256" key="3">
    <source>
        <dbReference type="ARBA" id="ARBA00022833"/>
    </source>
</evidence>
<keyword evidence="4" id="KW-0694">RNA-binding</keyword>
<protein>
    <recommendedName>
        <fullName evidence="8">C3H1-type domain-containing protein</fullName>
    </recommendedName>
</protein>
<dbReference type="PANTHER" id="PTHR24009:SF0">
    <property type="entry name" value="ZINC FINGER CCCH DOMAIN-CONTAINING PROTEIN 18"/>
    <property type="match status" value="1"/>
</dbReference>
<sequence length="390" mass="42703">MDYTTHPEIKELLAQAAGLKNMANIPTTWHPLPPAAPPPVLSEREVDGERILLLQQQQQERRLSGNGGEVRGLCRFWQKGTCRYGDTCWFIHEGQQGAPTSPLQQNVQQNAQAAYCRSRDLCWPQHLQQLQQQQLQQLHQQQQLPYQTPNHSRTQSAGQGTFSSFHTIPLSRNSSRSVCRYWLQGICNRGPACRFLHGSAAPAAIGAAAAAIAERNALTAARPRPRPRSAPYIQTLPPSMDAMSTHPQLTRPRHYSHPSLLLPSLPTSTATYESLLESLPSSSPIPPLTEASSVDSFALPFDLDEYDDYSEAGLELGGLDENQVLGLLASSFPPSSAALIPSFAPVSPPSVSKPGSGVPRSSVPRSESEKLWKEDMWGASVLKALDRLAL</sequence>
<evidence type="ECO:0000313" key="9">
    <source>
        <dbReference type="EMBL" id="KND02890.1"/>
    </source>
</evidence>
<dbReference type="EMBL" id="KQ257452">
    <property type="protein sequence ID" value="KND02890.1"/>
    <property type="molecule type" value="Genomic_DNA"/>
</dbReference>
<evidence type="ECO:0000256" key="2">
    <source>
        <dbReference type="ARBA" id="ARBA00022771"/>
    </source>
</evidence>
<dbReference type="VEuPathDB" id="FungiDB:SPPG_01970"/>
<evidence type="ECO:0000256" key="7">
    <source>
        <dbReference type="SAM" id="MobiDB-lite"/>
    </source>
</evidence>
<dbReference type="Pfam" id="PF00642">
    <property type="entry name" value="zf-CCCH"/>
    <property type="match status" value="1"/>
</dbReference>
<keyword evidence="3 6" id="KW-0862">Zinc</keyword>
<dbReference type="Gene3D" id="4.10.1000.10">
    <property type="entry name" value="Zinc finger, CCCH-type"/>
    <property type="match status" value="2"/>
</dbReference>
<dbReference type="SMART" id="SM00356">
    <property type="entry name" value="ZnF_C3H1"/>
    <property type="match status" value="2"/>
</dbReference>
<feature type="compositionally biased region" description="Low complexity" evidence="7">
    <location>
        <begin position="346"/>
        <end position="365"/>
    </location>
</feature>
<feature type="domain" description="C3H1-type" evidence="8">
    <location>
        <begin position="68"/>
        <end position="95"/>
    </location>
</feature>
<dbReference type="Pfam" id="PF18345">
    <property type="entry name" value="zf_CCCH_4"/>
    <property type="match status" value="1"/>
</dbReference>
<feature type="zinc finger region" description="C3H1-type" evidence="6">
    <location>
        <begin position="173"/>
        <end position="200"/>
    </location>
</feature>
<evidence type="ECO:0000256" key="5">
    <source>
        <dbReference type="ARBA" id="ARBA00023125"/>
    </source>
</evidence>
<dbReference type="SUPFAM" id="SSF90229">
    <property type="entry name" value="CCCH zinc finger"/>
    <property type="match status" value="2"/>
</dbReference>
<feature type="zinc finger region" description="C3H1-type" evidence="6">
    <location>
        <begin position="68"/>
        <end position="95"/>
    </location>
</feature>
<gene>
    <name evidence="9" type="ORF">SPPG_01970</name>
</gene>
<proteinExistence type="predicted"/>
<dbReference type="GO" id="GO:0003677">
    <property type="term" value="F:DNA binding"/>
    <property type="evidence" value="ECO:0007669"/>
    <property type="project" value="UniProtKB-KW"/>
</dbReference>
<dbReference type="InParanoid" id="A0A0L0HPJ5"/>
<evidence type="ECO:0000256" key="1">
    <source>
        <dbReference type="ARBA" id="ARBA00022723"/>
    </source>
</evidence>
<reference evidence="9 10" key="1">
    <citation type="submission" date="2009-08" db="EMBL/GenBank/DDBJ databases">
        <title>The Genome Sequence of Spizellomyces punctatus strain DAOM BR117.</title>
        <authorList>
            <consortium name="The Broad Institute Genome Sequencing Platform"/>
            <person name="Russ C."/>
            <person name="Cuomo C."/>
            <person name="Shea T."/>
            <person name="Young S.K."/>
            <person name="Zeng Q."/>
            <person name="Koehrsen M."/>
            <person name="Haas B."/>
            <person name="Borodovsky M."/>
            <person name="Guigo R."/>
            <person name="Alvarado L."/>
            <person name="Berlin A."/>
            <person name="Bochicchio J."/>
            <person name="Borenstein D."/>
            <person name="Chapman S."/>
            <person name="Chen Z."/>
            <person name="Engels R."/>
            <person name="Freedman E."/>
            <person name="Gellesch M."/>
            <person name="Goldberg J."/>
            <person name="Griggs A."/>
            <person name="Gujja S."/>
            <person name="Heiman D."/>
            <person name="Hepburn T."/>
            <person name="Howarth C."/>
            <person name="Jen D."/>
            <person name="Larson L."/>
            <person name="Lewis B."/>
            <person name="Mehta T."/>
            <person name="Park D."/>
            <person name="Pearson M."/>
            <person name="Roberts A."/>
            <person name="Saif S."/>
            <person name="Shenoy N."/>
            <person name="Sisk P."/>
            <person name="Stolte C."/>
            <person name="Sykes S."/>
            <person name="Thomson T."/>
            <person name="Walk T."/>
            <person name="White J."/>
            <person name="Yandava C."/>
            <person name="Burger G."/>
            <person name="Gray M.W."/>
            <person name="Holland P.W.H."/>
            <person name="King N."/>
            <person name="Lang F.B.F."/>
            <person name="Roger A.J."/>
            <person name="Ruiz-Trillo I."/>
            <person name="Lander E."/>
            <person name="Nusbaum C."/>
        </authorList>
    </citation>
    <scope>NUCLEOTIDE SEQUENCE [LARGE SCALE GENOMIC DNA]</scope>
    <source>
        <strain evidence="9 10">DAOM BR117</strain>
    </source>
</reference>
<keyword evidence="1 6" id="KW-0479">Metal-binding</keyword>
<dbReference type="GeneID" id="27685597"/>
<evidence type="ECO:0000259" key="8">
    <source>
        <dbReference type="PROSITE" id="PS50103"/>
    </source>
</evidence>
<dbReference type="RefSeq" id="XP_016610929.1">
    <property type="nucleotide sequence ID" value="XM_016750276.1"/>
</dbReference>